<evidence type="ECO:0000256" key="5">
    <source>
        <dbReference type="SAM" id="Phobius"/>
    </source>
</evidence>
<keyword evidence="5" id="KW-0812">Transmembrane</keyword>
<evidence type="ECO:0000313" key="9">
    <source>
        <dbReference type="Proteomes" id="UP000184212"/>
    </source>
</evidence>
<feature type="domain" description="Glycoside hydrolase family 31 TIM barrel" evidence="6">
    <location>
        <begin position="168"/>
        <end position="454"/>
    </location>
</feature>
<protein>
    <submittedName>
        <fullName evidence="8">Glycosyl hydrolases family 31</fullName>
    </submittedName>
</protein>
<gene>
    <name evidence="8" type="ORF">SAMN04488109_1603</name>
</gene>
<dbReference type="SUPFAM" id="SSF51011">
    <property type="entry name" value="Glycosyl hydrolase domain"/>
    <property type="match status" value="1"/>
</dbReference>
<keyword evidence="3 4" id="KW-0326">Glycosidase</keyword>
<dbReference type="Pfam" id="PF01055">
    <property type="entry name" value="Glyco_hydro_31_2nd"/>
    <property type="match status" value="1"/>
</dbReference>
<dbReference type="PANTHER" id="PTHR43053:SF4">
    <property type="entry name" value="MYOGENESIS-REGULATING GLYCOSIDASE"/>
    <property type="match status" value="1"/>
</dbReference>
<reference evidence="8 9" key="1">
    <citation type="submission" date="2016-11" db="EMBL/GenBank/DDBJ databases">
        <authorList>
            <person name="Jaros S."/>
            <person name="Januszkiewicz K."/>
            <person name="Wedrychowicz H."/>
        </authorList>
    </citation>
    <scope>NUCLEOTIDE SEQUENCE [LARGE SCALE GENOMIC DNA]</scope>
    <source>
        <strain evidence="8 9">DSM 24574</strain>
    </source>
</reference>
<dbReference type="CDD" id="cd06592">
    <property type="entry name" value="GH31_NET37"/>
    <property type="match status" value="1"/>
</dbReference>
<feature type="domain" description="Glycosyl hydrolase family 31 C-terminal" evidence="7">
    <location>
        <begin position="464"/>
        <end position="543"/>
    </location>
</feature>
<comment type="similarity">
    <text evidence="1 4">Belongs to the glycosyl hydrolase 31 family.</text>
</comment>
<dbReference type="SUPFAM" id="SSF51445">
    <property type="entry name" value="(Trans)glycosidases"/>
    <property type="match status" value="1"/>
</dbReference>
<dbReference type="GO" id="GO:0004553">
    <property type="term" value="F:hydrolase activity, hydrolyzing O-glycosyl compounds"/>
    <property type="evidence" value="ECO:0007669"/>
    <property type="project" value="InterPro"/>
</dbReference>
<dbReference type="InterPro" id="IPR013780">
    <property type="entry name" value="Glyco_hydro_b"/>
</dbReference>
<dbReference type="EMBL" id="FQWQ01000001">
    <property type="protein sequence ID" value="SHG73341.1"/>
    <property type="molecule type" value="Genomic_DNA"/>
</dbReference>
<keyword evidence="5" id="KW-1133">Transmembrane helix</keyword>
<dbReference type="PANTHER" id="PTHR43053">
    <property type="entry name" value="GLYCOSIDASE FAMILY 31"/>
    <property type="match status" value="1"/>
</dbReference>
<evidence type="ECO:0000256" key="2">
    <source>
        <dbReference type="ARBA" id="ARBA00022801"/>
    </source>
</evidence>
<dbReference type="GO" id="GO:0005975">
    <property type="term" value="P:carbohydrate metabolic process"/>
    <property type="evidence" value="ECO:0007669"/>
    <property type="project" value="InterPro"/>
</dbReference>
<dbReference type="Gene3D" id="3.20.20.80">
    <property type="entry name" value="Glycosidases"/>
    <property type="match status" value="1"/>
</dbReference>
<accession>A0A1M5M7Y5</accession>
<dbReference type="InterPro" id="IPR017853">
    <property type="entry name" value="GH"/>
</dbReference>
<dbReference type="InterPro" id="IPR050985">
    <property type="entry name" value="Alpha-glycosidase_related"/>
</dbReference>
<evidence type="ECO:0000256" key="3">
    <source>
        <dbReference type="ARBA" id="ARBA00023295"/>
    </source>
</evidence>
<proteinExistence type="inferred from homology"/>
<evidence type="ECO:0000259" key="7">
    <source>
        <dbReference type="Pfam" id="PF21365"/>
    </source>
</evidence>
<dbReference type="InterPro" id="IPR048395">
    <property type="entry name" value="Glyco_hydro_31_C"/>
</dbReference>
<dbReference type="Pfam" id="PF21365">
    <property type="entry name" value="Glyco_hydro_31_3rd"/>
    <property type="match status" value="1"/>
</dbReference>
<evidence type="ECO:0000256" key="4">
    <source>
        <dbReference type="RuleBase" id="RU361185"/>
    </source>
</evidence>
<dbReference type="InterPro" id="IPR000322">
    <property type="entry name" value="Glyco_hydro_31_TIM"/>
</dbReference>
<dbReference type="Gene3D" id="2.60.40.1180">
    <property type="entry name" value="Golgi alpha-mannosidase II"/>
    <property type="match status" value="1"/>
</dbReference>
<sequence>MGSDRYENEIASYSRMKLYRRAAHAVIFLALIFAGYNARSQDSVRLQLSSGDGELWWSGVINHGNLMPLSDGYRASLFNNLYGNQAQPLLLSNKGNVVWSEEPFTIDCQNKTIVLKKPAGEFKTFHAGTTLKEAYRYASKTFFPPSGLAPAKFLFSNPQYNTWIELLYDQNQEDVLKYARAIKDNGFPPGVIMIDDNWQEDYGTWRFHPARFPNPTAMVDSLHAWGFKVMVWVCPFVSPDSETFRKLQQANALLTDAEGYPKLVKWWNGASAVLDLTDPNAVKWFHEQLGWLMKTNKIDGFKFDAGDPEFYIDTHGDRAVSPNEHATLFAKIGLDYPFNEYRATWKMGGQPLAQRLRDKNHSWNDLKVLIPDILLQGIMGYPFTCPDMIGGGEMGSFVNLKSINQDLIVRSAQIHALMPMMQFSVAPWRILDPAHLDAVKKAIALRSKYTPTILKLSDEATKTGEPIVRMMAYEFPGQGLDQVTDQFMLGSEILVAPILNSENTRTILLPKGKWRNMIDNKVITGPKTITLNVQLSELPYFVKM</sequence>
<name>A0A1M5M7Y5_9BACT</name>
<dbReference type="AlphaFoldDB" id="A0A1M5M7Y5"/>
<feature type="transmembrane region" description="Helical" evidence="5">
    <location>
        <begin position="21"/>
        <end position="38"/>
    </location>
</feature>
<keyword evidence="2 4" id="KW-0378">Hydrolase</keyword>
<evidence type="ECO:0000313" key="8">
    <source>
        <dbReference type="EMBL" id="SHG73341.1"/>
    </source>
</evidence>
<evidence type="ECO:0000259" key="6">
    <source>
        <dbReference type="Pfam" id="PF01055"/>
    </source>
</evidence>
<evidence type="ECO:0000256" key="1">
    <source>
        <dbReference type="ARBA" id="ARBA00007806"/>
    </source>
</evidence>
<organism evidence="8 9">
    <name type="scientific">Chryseolinea serpens</name>
    <dbReference type="NCBI Taxonomy" id="947013"/>
    <lineage>
        <taxon>Bacteria</taxon>
        <taxon>Pseudomonadati</taxon>
        <taxon>Bacteroidota</taxon>
        <taxon>Cytophagia</taxon>
        <taxon>Cytophagales</taxon>
        <taxon>Fulvivirgaceae</taxon>
        <taxon>Chryseolinea</taxon>
    </lineage>
</organism>
<keyword evidence="5" id="KW-0472">Membrane</keyword>
<dbReference type="STRING" id="947013.SAMN04488109_1603"/>
<keyword evidence="9" id="KW-1185">Reference proteome</keyword>
<dbReference type="Proteomes" id="UP000184212">
    <property type="component" value="Unassembled WGS sequence"/>
</dbReference>